<dbReference type="InterPro" id="IPR036873">
    <property type="entry name" value="Rhodanese-like_dom_sf"/>
</dbReference>
<dbReference type="InterPro" id="IPR050229">
    <property type="entry name" value="GlpE_sulfurtransferase"/>
</dbReference>
<keyword evidence="1" id="KW-0472">Membrane</keyword>
<dbReference type="Proteomes" id="UP000494245">
    <property type="component" value="Unassembled WGS sequence"/>
</dbReference>
<reference evidence="3 4" key="2">
    <citation type="submission" date="2020-05" db="EMBL/GenBank/DDBJ databases">
        <title>Draft genome sequence of Desulfovibrio sp. strainFSS-1.</title>
        <authorList>
            <person name="Shimoshige H."/>
            <person name="Kobayashi H."/>
            <person name="Maekawa T."/>
        </authorList>
    </citation>
    <scope>NUCLEOTIDE SEQUENCE [LARGE SCALE GENOMIC DNA]</scope>
    <source>
        <strain evidence="3 4">SIID29052-01</strain>
    </source>
</reference>
<gene>
    <name evidence="3" type="primary">glpE_1</name>
    <name evidence="3" type="ORF">NNJEOMEG_00321</name>
</gene>
<sequence length="162" mass="17250">MQARTSLPWWPGVVVLVAVSIMAAWVVNEARPVKLPWWSDFRAEKAAQTQRKGFLTVAPAEARAMLVAGARLFVDAREPAEYEAGHIPGAVSVSAEALLTGMDSVLPGVEKGRPLLVYCGDLACPKSRDLAQGLKELGFADIAVMPEGLDGWRAAGGPVEAK</sequence>
<dbReference type="GO" id="GO:0004792">
    <property type="term" value="F:thiosulfate-cyanide sulfurtransferase activity"/>
    <property type="evidence" value="ECO:0007669"/>
    <property type="project" value="UniProtKB-EC"/>
</dbReference>
<dbReference type="InterPro" id="IPR001763">
    <property type="entry name" value="Rhodanese-like_dom"/>
</dbReference>
<dbReference type="Gene3D" id="3.40.250.10">
    <property type="entry name" value="Rhodanese-like domain"/>
    <property type="match status" value="1"/>
</dbReference>
<dbReference type="PANTHER" id="PTHR43031:SF1">
    <property type="entry name" value="PYRIDINE NUCLEOTIDE-DISULPHIDE OXIDOREDUCTASE"/>
    <property type="match status" value="1"/>
</dbReference>
<dbReference type="PANTHER" id="PTHR43031">
    <property type="entry name" value="FAD-DEPENDENT OXIDOREDUCTASE"/>
    <property type="match status" value="1"/>
</dbReference>
<dbReference type="SMART" id="SM00450">
    <property type="entry name" value="RHOD"/>
    <property type="match status" value="1"/>
</dbReference>
<feature type="domain" description="Rhodanese" evidence="2">
    <location>
        <begin position="67"/>
        <end position="161"/>
    </location>
</feature>
<evidence type="ECO:0000256" key="1">
    <source>
        <dbReference type="SAM" id="Phobius"/>
    </source>
</evidence>
<protein>
    <submittedName>
        <fullName evidence="3">Thiosulfate sulfurtransferase GlpE</fullName>
        <ecNumber evidence="3">2.8.1.1</ecNumber>
    </submittedName>
</protein>
<keyword evidence="4" id="KW-1185">Reference proteome</keyword>
<accession>A0A6V8LRT3</accession>
<dbReference type="InterPro" id="IPR001307">
    <property type="entry name" value="Thiosulphate_STrfase_CS"/>
</dbReference>
<dbReference type="EMBL" id="BLTE01000001">
    <property type="protein sequence ID" value="GFK92496.1"/>
    <property type="molecule type" value="Genomic_DNA"/>
</dbReference>
<organism evidence="3 4">
    <name type="scientific">Fundidesulfovibrio magnetotacticus</name>
    <dbReference type="NCBI Taxonomy" id="2730080"/>
    <lineage>
        <taxon>Bacteria</taxon>
        <taxon>Pseudomonadati</taxon>
        <taxon>Thermodesulfobacteriota</taxon>
        <taxon>Desulfovibrionia</taxon>
        <taxon>Desulfovibrionales</taxon>
        <taxon>Desulfovibrionaceae</taxon>
        <taxon>Fundidesulfovibrio</taxon>
    </lineage>
</organism>
<keyword evidence="1" id="KW-1133">Transmembrane helix</keyword>
<name>A0A6V8LRT3_9BACT</name>
<dbReference type="CDD" id="cd00158">
    <property type="entry name" value="RHOD"/>
    <property type="match status" value="1"/>
</dbReference>
<evidence type="ECO:0000313" key="4">
    <source>
        <dbReference type="Proteomes" id="UP000494245"/>
    </source>
</evidence>
<evidence type="ECO:0000313" key="3">
    <source>
        <dbReference type="EMBL" id="GFK92496.1"/>
    </source>
</evidence>
<keyword evidence="3" id="KW-0808">Transferase</keyword>
<dbReference type="AlphaFoldDB" id="A0A6V8LRT3"/>
<dbReference type="EC" id="2.8.1.1" evidence="3"/>
<dbReference type="RefSeq" id="WP_173080625.1">
    <property type="nucleotide sequence ID" value="NZ_BLTE01000001.1"/>
</dbReference>
<dbReference type="Pfam" id="PF00581">
    <property type="entry name" value="Rhodanese"/>
    <property type="match status" value="1"/>
</dbReference>
<comment type="caution">
    <text evidence="3">The sequence shown here is derived from an EMBL/GenBank/DDBJ whole genome shotgun (WGS) entry which is preliminary data.</text>
</comment>
<proteinExistence type="predicted"/>
<dbReference type="PROSITE" id="PS00380">
    <property type="entry name" value="RHODANESE_1"/>
    <property type="match status" value="1"/>
</dbReference>
<reference evidence="3 4" key="1">
    <citation type="submission" date="2020-04" db="EMBL/GenBank/DDBJ databases">
        <authorList>
            <consortium name="Desulfovibrio sp. FSS-1 genome sequencing consortium"/>
            <person name="Shimoshige H."/>
            <person name="Kobayashi H."/>
            <person name="Maekawa T."/>
        </authorList>
    </citation>
    <scope>NUCLEOTIDE SEQUENCE [LARGE SCALE GENOMIC DNA]</scope>
    <source>
        <strain evidence="3 4">SIID29052-01</strain>
    </source>
</reference>
<dbReference type="PROSITE" id="PS50206">
    <property type="entry name" value="RHODANESE_3"/>
    <property type="match status" value="1"/>
</dbReference>
<keyword evidence="1" id="KW-0812">Transmembrane</keyword>
<dbReference type="SUPFAM" id="SSF52821">
    <property type="entry name" value="Rhodanese/Cell cycle control phosphatase"/>
    <property type="match status" value="1"/>
</dbReference>
<evidence type="ECO:0000259" key="2">
    <source>
        <dbReference type="PROSITE" id="PS50206"/>
    </source>
</evidence>
<feature type="transmembrane region" description="Helical" evidence="1">
    <location>
        <begin position="7"/>
        <end position="27"/>
    </location>
</feature>